<feature type="domain" description="3-beta hydroxysteroid dehydrogenase/isomerase" evidence="2">
    <location>
        <begin position="389"/>
        <end position="459"/>
    </location>
</feature>
<protein>
    <recommendedName>
        <fullName evidence="2">3-beta hydroxysteroid dehydrogenase/isomerase domain-containing protein</fullName>
    </recommendedName>
</protein>
<reference evidence="3" key="1">
    <citation type="submission" date="2021-02" db="EMBL/GenBank/DDBJ databases">
        <title>Psilocybe cubensis genome.</title>
        <authorList>
            <person name="Mckernan K.J."/>
            <person name="Crawford S."/>
            <person name="Trippe A."/>
            <person name="Kane L.T."/>
            <person name="Mclaughlin S."/>
        </authorList>
    </citation>
    <scope>NUCLEOTIDE SEQUENCE [LARGE SCALE GENOMIC DNA]</scope>
    <source>
        <strain evidence="3">MGC-MH-2018</strain>
    </source>
</reference>
<sequence length="610" mass="68092">MQTILAFWVNLLQPVFYTFLKITGLQTNLNLSPRSCLHTSPTLTALVSCLDTFTVPHAFYDAATYNLAQPVANQRRDWGLAVASLLSVDGDCSTTSVPHSLQGLYAIEPFGNFCVLYEVTSRCGTYLKGWGFMIVPSSRSRTSRDLHISAPHPGYDLGTVQQAAHIFESTGSRSLLVTGRTRTAYLDNSNCILPVSPTQDYYRTDPAHNDEEPFFDASVAIYQWQHRKSGCSPSSCSFLQLHGKGSLKCPSDHIFLSSGIGNSSSSKAWYTDDIDRPIKRLQRTLKQSFPSWRVSLPSDSNCPLTATKNVVGRHINGIHIPRVCNRAATSKTATGEFLHAEQASLSRNPTNYDSWSRAVLEAFDASCADGMVVDSMTKLCVPLTLREEGRSGCFRTQNGHNTNLVDRTYVANVADAHVLAADRLNSYARSLVAGEVFFITNDEPMRFWDFWNGIWDRFDKICLEKTKDFEKTSCNVRVVGNLQMMGSLSSNAEAVKHRITVKECQKAAWPRHKPTCQGIRGLKSVATSSINDRHNMLRAYCMKQRPLMMCYGILGLDLHRNIERWENEVFHILVRPSPGASLLRPEKAFLAIDAKPRRMDELGGAHELGF</sequence>
<dbReference type="EMBL" id="JAFIQS010000007">
    <property type="protein sequence ID" value="KAG5167479.1"/>
    <property type="molecule type" value="Genomic_DNA"/>
</dbReference>
<evidence type="ECO:0000259" key="2">
    <source>
        <dbReference type="Pfam" id="PF01073"/>
    </source>
</evidence>
<evidence type="ECO:0000313" key="3">
    <source>
        <dbReference type="EMBL" id="KAG5167479.1"/>
    </source>
</evidence>
<dbReference type="AlphaFoldDB" id="A0A8H8CJZ2"/>
<accession>A0A8H8CJZ2</accession>
<feature type="signal peptide" evidence="1">
    <location>
        <begin position="1"/>
        <end position="17"/>
    </location>
</feature>
<organism evidence="3">
    <name type="scientific">Psilocybe cubensis</name>
    <name type="common">Psychedelic mushroom</name>
    <name type="synonym">Stropharia cubensis</name>
    <dbReference type="NCBI Taxonomy" id="181762"/>
    <lineage>
        <taxon>Eukaryota</taxon>
        <taxon>Fungi</taxon>
        <taxon>Dikarya</taxon>
        <taxon>Basidiomycota</taxon>
        <taxon>Agaricomycotina</taxon>
        <taxon>Agaricomycetes</taxon>
        <taxon>Agaricomycetidae</taxon>
        <taxon>Agaricales</taxon>
        <taxon>Agaricineae</taxon>
        <taxon>Strophariaceae</taxon>
        <taxon>Psilocybe</taxon>
    </lineage>
</organism>
<dbReference type="GO" id="GO:0006694">
    <property type="term" value="P:steroid biosynthetic process"/>
    <property type="evidence" value="ECO:0007669"/>
    <property type="project" value="InterPro"/>
</dbReference>
<comment type="caution">
    <text evidence="3">The sequence shown here is derived from an EMBL/GenBank/DDBJ whole genome shotgun (WGS) entry which is preliminary data.</text>
</comment>
<dbReference type="Gene3D" id="3.40.50.720">
    <property type="entry name" value="NAD(P)-binding Rossmann-like Domain"/>
    <property type="match status" value="1"/>
</dbReference>
<proteinExistence type="predicted"/>
<feature type="chain" id="PRO_5034054050" description="3-beta hydroxysteroid dehydrogenase/isomerase domain-containing protein" evidence="1">
    <location>
        <begin position="18"/>
        <end position="610"/>
    </location>
</feature>
<evidence type="ECO:0000256" key="1">
    <source>
        <dbReference type="SAM" id="SignalP"/>
    </source>
</evidence>
<dbReference type="SUPFAM" id="SSF51735">
    <property type="entry name" value="NAD(P)-binding Rossmann-fold domains"/>
    <property type="match status" value="1"/>
</dbReference>
<dbReference type="InterPro" id="IPR002225">
    <property type="entry name" value="3Beta_OHSteriod_DH/Estase"/>
</dbReference>
<dbReference type="InterPro" id="IPR036291">
    <property type="entry name" value="NAD(P)-bd_dom_sf"/>
</dbReference>
<name>A0A8H8CJZ2_PSICU</name>
<dbReference type="Pfam" id="PF01073">
    <property type="entry name" value="3Beta_HSD"/>
    <property type="match status" value="1"/>
</dbReference>
<keyword evidence="1" id="KW-0732">Signal</keyword>
<gene>
    <name evidence="3" type="ORF">JR316_007829</name>
</gene>
<dbReference type="GO" id="GO:0016616">
    <property type="term" value="F:oxidoreductase activity, acting on the CH-OH group of donors, NAD or NADP as acceptor"/>
    <property type="evidence" value="ECO:0007669"/>
    <property type="project" value="InterPro"/>
</dbReference>